<gene>
    <name evidence="1" type="ORF">BASA50_003891</name>
</gene>
<accession>A0ABQ8FHB3</accession>
<protein>
    <submittedName>
        <fullName evidence="1">Uncharacterized protein</fullName>
    </submittedName>
</protein>
<evidence type="ECO:0000313" key="1">
    <source>
        <dbReference type="EMBL" id="KAH6598277.1"/>
    </source>
</evidence>
<comment type="caution">
    <text evidence="1">The sequence shown here is derived from an EMBL/GenBank/DDBJ whole genome shotgun (WGS) entry which is preliminary data.</text>
</comment>
<organism evidence="1 2">
    <name type="scientific">Batrachochytrium salamandrivorans</name>
    <dbReference type="NCBI Taxonomy" id="1357716"/>
    <lineage>
        <taxon>Eukaryota</taxon>
        <taxon>Fungi</taxon>
        <taxon>Fungi incertae sedis</taxon>
        <taxon>Chytridiomycota</taxon>
        <taxon>Chytridiomycota incertae sedis</taxon>
        <taxon>Chytridiomycetes</taxon>
        <taxon>Rhizophydiales</taxon>
        <taxon>Rhizophydiales incertae sedis</taxon>
        <taxon>Batrachochytrium</taxon>
    </lineage>
</organism>
<keyword evidence="2" id="KW-1185">Reference proteome</keyword>
<name>A0ABQ8FHB3_9FUNG</name>
<evidence type="ECO:0000313" key="2">
    <source>
        <dbReference type="Proteomes" id="UP001648503"/>
    </source>
</evidence>
<proteinExistence type="predicted"/>
<dbReference type="EMBL" id="JAFCIX010000114">
    <property type="protein sequence ID" value="KAH6598277.1"/>
    <property type="molecule type" value="Genomic_DNA"/>
</dbReference>
<sequence length="125" mass="13892">MKTSRPSVLTRMMSSPNLDVMLCPLIEESEPLLDEQDLILLTPASENLVPDHEYYTIAEGISPKSKFDLRFLIMDSKLSLPRIGKTAVGSDTPTNKPKACWFRKAWKKSKVALKGTSPSLVKSQG</sequence>
<reference evidence="1 2" key="1">
    <citation type="submission" date="2021-02" db="EMBL/GenBank/DDBJ databases">
        <title>Variation within the Batrachochytrium salamandrivorans European outbreak.</title>
        <authorList>
            <person name="Kelly M."/>
            <person name="Pasmans F."/>
            <person name="Shea T.P."/>
            <person name="Munoz J.F."/>
            <person name="Carranza S."/>
            <person name="Cuomo C.A."/>
            <person name="Martel A."/>
        </authorList>
    </citation>
    <scope>NUCLEOTIDE SEQUENCE [LARGE SCALE GENOMIC DNA]</scope>
    <source>
        <strain evidence="1 2">AMFP18/2</strain>
    </source>
</reference>
<dbReference type="Proteomes" id="UP001648503">
    <property type="component" value="Unassembled WGS sequence"/>
</dbReference>